<dbReference type="InterPro" id="IPR016032">
    <property type="entry name" value="Sig_transdc_resp-reg_C-effctor"/>
</dbReference>
<dbReference type="InterPro" id="IPR011006">
    <property type="entry name" value="CheY-like_superfamily"/>
</dbReference>
<protein>
    <submittedName>
        <fullName evidence="7">Response regulator transcription factor</fullName>
    </submittedName>
</protein>
<dbReference type="InterPro" id="IPR058245">
    <property type="entry name" value="NreC/VraR/RcsB-like_REC"/>
</dbReference>
<keyword evidence="2" id="KW-0238">DNA-binding</keyword>
<dbReference type="Gene3D" id="3.40.50.2300">
    <property type="match status" value="1"/>
</dbReference>
<feature type="region of interest" description="Disordered" evidence="4">
    <location>
        <begin position="132"/>
        <end position="153"/>
    </location>
</feature>
<evidence type="ECO:0000256" key="4">
    <source>
        <dbReference type="SAM" id="MobiDB-lite"/>
    </source>
</evidence>
<dbReference type="SMART" id="SM00448">
    <property type="entry name" value="REC"/>
    <property type="match status" value="1"/>
</dbReference>
<evidence type="ECO:0000259" key="5">
    <source>
        <dbReference type="PROSITE" id="PS50043"/>
    </source>
</evidence>
<reference evidence="7" key="1">
    <citation type="submission" date="2020-10" db="EMBL/GenBank/DDBJ databases">
        <authorList>
            <person name="Gilroy R."/>
        </authorList>
    </citation>
    <scope>NUCLEOTIDE SEQUENCE</scope>
    <source>
        <strain evidence="7">ChiW3-316</strain>
    </source>
</reference>
<feature type="domain" description="Response regulatory" evidence="6">
    <location>
        <begin position="2"/>
        <end position="119"/>
    </location>
</feature>
<feature type="compositionally biased region" description="Polar residues" evidence="4">
    <location>
        <begin position="139"/>
        <end position="153"/>
    </location>
</feature>
<dbReference type="GO" id="GO:0006355">
    <property type="term" value="P:regulation of DNA-templated transcription"/>
    <property type="evidence" value="ECO:0007669"/>
    <property type="project" value="InterPro"/>
</dbReference>
<dbReference type="GO" id="GO:0000160">
    <property type="term" value="P:phosphorelay signal transduction system"/>
    <property type="evidence" value="ECO:0007669"/>
    <property type="project" value="InterPro"/>
</dbReference>
<evidence type="ECO:0000313" key="7">
    <source>
        <dbReference type="EMBL" id="HIU52694.1"/>
    </source>
</evidence>
<dbReference type="PROSITE" id="PS50110">
    <property type="entry name" value="RESPONSE_REGULATORY"/>
    <property type="match status" value="1"/>
</dbReference>
<proteinExistence type="predicted"/>
<dbReference type="PANTHER" id="PTHR45566:SF1">
    <property type="entry name" value="HTH-TYPE TRANSCRIPTIONAL REGULATOR YHJB-RELATED"/>
    <property type="match status" value="1"/>
</dbReference>
<evidence type="ECO:0000313" key="8">
    <source>
        <dbReference type="Proteomes" id="UP000824107"/>
    </source>
</evidence>
<evidence type="ECO:0000256" key="3">
    <source>
        <dbReference type="PROSITE-ProRule" id="PRU00169"/>
    </source>
</evidence>
<dbReference type="SUPFAM" id="SSF46894">
    <property type="entry name" value="C-terminal effector domain of the bipartite response regulators"/>
    <property type="match status" value="1"/>
</dbReference>
<evidence type="ECO:0000259" key="6">
    <source>
        <dbReference type="PROSITE" id="PS50110"/>
    </source>
</evidence>
<dbReference type="GO" id="GO:0003677">
    <property type="term" value="F:DNA binding"/>
    <property type="evidence" value="ECO:0007669"/>
    <property type="project" value="UniProtKB-KW"/>
</dbReference>
<dbReference type="InterPro" id="IPR000792">
    <property type="entry name" value="Tscrpt_reg_LuxR_C"/>
</dbReference>
<accession>A0A9D1M2X6</accession>
<organism evidence="7 8">
    <name type="scientific">Candidatus Scatocola faecipullorum</name>
    <dbReference type="NCBI Taxonomy" id="2840917"/>
    <lineage>
        <taxon>Bacteria</taxon>
        <taxon>Pseudomonadati</taxon>
        <taxon>Pseudomonadota</taxon>
        <taxon>Alphaproteobacteria</taxon>
        <taxon>Rhodospirillales</taxon>
        <taxon>Rhodospirillaceae</taxon>
        <taxon>Rhodospirillaceae incertae sedis</taxon>
        <taxon>Candidatus Scatocola</taxon>
    </lineage>
</organism>
<feature type="domain" description="HTH luxR-type" evidence="5">
    <location>
        <begin position="147"/>
        <end position="212"/>
    </location>
</feature>
<dbReference type="PRINTS" id="PR00038">
    <property type="entry name" value="HTHLUXR"/>
</dbReference>
<dbReference type="InterPro" id="IPR051015">
    <property type="entry name" value="EvgA-like"/>
</dbReference>
<dbReference type="Proteomes" id="UP000824107">
    <property type="component" value="Unassembled WGS sequence"/>
</dbReference>
<dbReference type="AlphaFoldDB" id="A0A9D1M2X6"/>
<dbReference type="CDD" id="cd17535">
    <property type="entry name" value="REC_NarL-like"/>
    <property type="match status" value="1"/>
</dbReference>
<dbReference type="Pfam" id="PF00196">
    <property type="entry name" value="GerE"/>
    <property type="match status" value="1"/>
</dbReference>
<keyword evidence="1 3" id="KW-0597">Phosphoprotein</keyword>
<dbReference type="Pfam" id="PF00072">
    <property type="entry name" value="Response_reg"/>
    <property type="match status" value="1"/>
</dbReference>
<evidence type="ECO:0000256" key="1">
    <source>
        <dbReference type="ARBA" id="ARBA00022553"/>
    </source>
</evidence>
<sequence>MKVLIADDHALFRDGLSLRLEKIEPKSVIFQAANFTQALKILDDEKKIDLVILDLDMPDMNWEEGLAELRQKANGARYVIVSASEDPRNIRKSLEQGVCGYIPKRSEPKILTSALQLILDGGTYLPPSVLEPNPAISGSEKNSATAPVSSGKTLTNRQQQVLGLVAQGMSNKQIAYEMGVSEATVKLHINALLRSVGATNRTQALIRAQQMGLI</sequence>
<dbReference type="EMBL" id="DVNC01000014">
    <property type="protein sequence ID" value="HIU52694.1"/>
    <property type="molecule type" value="Genomic_DNA"/>
</dbReference>
<gene>
    <name evidence="7" type="ORF">IAD20_01275</name>
</gene>
<name>A0A9D1M2X6_9PROT</name>
<dbReference type="SMART" id="SM00421">
    <property type="entry name" value="HTH_LUXR"/>
    <property type="match status" value="1"/>
</dbReference>
<reference evidence="7" key="2">
    <citation type="journal article" date="2021" name="PeerJ">
        <title>Extensive microbial diversity within the chicken gut microbiome revealed by metagenomics and culture.</title>
        <authorList>
            <person name="Gilroy R."/>
            <person name="Ravi A."/>
            <person name="Getino M."/>
            <person name="Pursley I."/>
            <person name="Horton D.L."/>
            <person name="Alikhan N.F."/>
            <person name="Baker D."/>
            <person name="Gharbi K."/>
            <person name="Hall N."/>
            <person name="Watson M."/>
            <person name="Adriaenssens E.M."/>
            <person name="Foster-Nyarko E."/>
            <person name="Jarju S."/>
            <person name="Secka A."/>
            <person name="Antonio M."/>
            <person name="Oren A."/>
            <person name="Chaudhuri R.R."/>
            <person name="La Ragione R."/>
            <person name="Hildebrand F."/>
            <person name="Pallen M.J."/>
        </authorList>
    </citation>
    <scope>NUCLEOTIDE SEQUENCE</scope>
    <source>
        <strain evidence="7">ChiW3-316</strain>
    </source>
</reference>
<dbReference type="InterPro" id="IPR001789">
    <property type="entry name" value="Sig_transdc_resp-reg_receiver"/>
</dbReference>
<dbReference type="PANTHER" id="PTHR45566">
    <property type="entry name" value="HTH-TYPE TRANSCRIPTIONAL REGULATOR YHJB-RELATED"/>
    <property type="match status" value="1"/>
</dbReference>
<comment type="caution">
    <text evidence="7">The sequence shown here is derived from an EMBL/GenBank/DDBJ whole genome shotgun (WGS) entry which is preliminary data.</text>
</comment>
<dbReference type="PROSITE" id="PS50043">
    <property type="entry name" value="HTH_LUXR_2"/>
    <property type="match status" value="1"/>
</dbReference>
<feature type="modified residue" description="4-aspartylphosphate" evidence="3">
    <location>
        <position position="54"/>
    </location>
</feature>
<dbReference type="CDD" id="cd06170">
    <property type="entry name" value="LuxR_C_like"/>
    <property type="match status" value="1"/>
</dbReference>
<evidence type="ECO:0000256" key="2">
    <source>
        <dbReference type="ARBA" id="ARBA00023125"/>
    </source>
</evidence>
<dbReference type="SUPFAM" id="SSF52172">
    <property type="entry name" value="CheY-like"/>
    <property type="match status" value="1"/>
</dbReference>